<name>A0AAE3W120_9ACTN</name>
<dbReference type="RefSeq" id="WP_307241539.1">
    <property type="nucleotide sequence ID" value="NZ_JAUSUZ010000001.1"/>
</dbReference>
<evidence type="ECO:0000313" key="3">
    <source>
        <dbReference type="EMBL" id="MDQ0367479.1"/>
    </source>
</evidence>
<keyword evidence="2" id="KW-0472">Membrane</keyword>
<evidence type="ECO:0000256" key="1">
    <source>
        <dbReference type="SAM" id="MobiDB-lite"/>
    </source>
</evidence>
<proteinExistence type="predicted"/>
<feature type="transmembrane region" description="Helical" evidence="2">
    <location>
        <begin position="348"/>
        <end position="368"/>
    </location>
</feature>
<dbReference type="EMBL" id="JAUSUZ010000001">
    <property type="protein sequence ID" value="MDQ0367479.1"/>
    <property type="molecule type" value="Genomic_DNA"/>
</dbReference>
<feature type="region of interest" description="Disordered" evidence="1">
    <location>
        <begin position="1"/>
        <end position="42"/>
    </location>
</feature>
<feature type="transmembrane region" description="Helical" evidence="2">
    <location>
        <begin position="412"/>
        <end position="439"/>
    </location>
</feature>
<feature type="compositionally biased region" description="Basic and acidic residues" evidence="1">
    <location>
        <begin position="29"/>
        <end position="42"/>
    </location>
</feature>
<keyword evidence="2" id="KW-1133">Transmembrane helix</keyword>
<evidence type="ECO:0000256" key="2">
    <source>
        <dbReference type="SAM" id="Phobius"/>
    </source>
</evidence>
<organism evidence="3 4">
    <name type="scientific">Catenuloplanes indicus</name>
    <dbReference type="NCBI Taxonomy" id="137267"/>
    <lineage>
        <taxon>Bacteria</taxon>
        <taxon>Bacillati</taxon>
        <taxon>Actinomycetota</taxon>
        <taxon>Actinomycetes</taxon>
        <taxon>Micromonosporales</taxon>
        <taxon>Micromonosporaceae</taxon>
        <taxon>Catenuloplanes</taxon>
    </lineage>
</organism>
<keyword evidence="4" id="KW-1185">Reference proteome</keyword>
<feature type="transmembrane region" description="Helical" evidence="2">
    <location>
        <begin position="242"/>
        <end position="264"/>
    </location>
</feature>
<feature type="transmembrane region" description="Helical" evidence="2">
    <location>
        <begin position="207"/>
        <end position="235"/>
    </location>
</feature>
<feature type="transmembrane region" description="Helical" evidence="2">
    <location>
        <begin position="380"/>
        <end position="400"/>
    </location>
</feature>
<evidence type="ECO:0000313" key="4">
    <source>
        <dbReference type="Proteomes" id="UP001240236"/>
    </source>
</evidence>
<gene>
    <name evidence="3" type="ORF">J2S42_004148</name>
</gene>
<keyword evidence="2" id="KW-0812">Transmembrane</keyword>
<evidence type="ECO:0008006" key="5">
    <source>
        <dbReference type="Google" id="ProtNLM"/>
    </source>
</evidence>
<comment type="caution">
    <text evidence="3">The sequence shown here is derived from an EMBL/GenBank/DDBJ whole genome shotgun (WGS) entry which is preliminary data.</text>
</comment>
<reference evidence="3 4" key="1">
    <citation type="submission" date="2023-07" db="EMBL/GenBank/DDBJ databases">
        <title>Sequencing the genomes of 1000 actinobacteria strains.</title>
        <authorList>
            <person name="Klenk H.-P."/>
        </authorList>
    </citation>
    <scope>NUCLEOTIDE SEQUENCE [LARGE SCALE GENOMIC DNA]</scope>
    <source>
        <strain evidence="3 4">DSM 44709</strain>
    </source>
</reference>
<sequence length="553" mass="58560">MSAGTAEGVRRDDRPARGGRRVPVLTGRPEPRGHRRPSDSPDRRAAAGWAIFFGLLGLGYRVLLVRAEVPPGDAAEAGAGLAALRIAQGQELPLFLDSERFMGSLQAFLAAPFVRVLGTGWWSVRLPALICFAGFLIMAFMLLRRLYTPWFAALSIGLFALGSDRVIRDELTGAGAYPEMLFAVALLMLLTVRLAGGELRRPGTGLFGWGVLAGVMVWTHWWVLPFVAAAGVMLLLSVRRALVWPIVAAGAALGAVPLIVYAVLGAPRSPFDLLVLASGNLVEAPPADRLTGTLGTAIPISTGLCAPGECVTWQAWWGPAYLALLLVALIAAIRGLGDAAPARVPRHAGRLALILATATTLAVFFLTANSALAPASAAKNLHYTLIALPAVLWPLWHAAARLWGREARTLPAALAGLISSAVLAAVLALAVAATAALILSGPALSAAADDDRALVAALDQAGANRIYSDRDTCTRITFLTGERVICAVIDARLDQRGDRFPVYGTVVRNAPDPAWVLLSGSDLDDAFTAFRDRTLRVFDVTPAGGYLIYQEDR</sequence>
<dbReference type="AlphaFoldDB" id="A0AAE3W120"/>
<feature type="transmembrane region" description="Helical" evidence="2">
    <location>
        <begin position="316"/>
        <end position="336"/>
    </location>
</feature>
<protein>
    <recommendedName>
        <fullName evidence="5">Glycosyltransferase RgtA/B/C/D-like domain-containing protein</fullName>
    </recommendedName>
</protein>
<accession>A0AAE3W120</accession>
<feature type="transmembrane region" description="Helical" evidence="2">
    <location>
        <begin position="45"/>
        <end position="63"/>
    </location>
</feature>
<feature type="transmembrane region" description="Helical" evidence="2">
    <location>
        <begin position="174"/>
        <end position="195"/>
    </location>
</feature>
<feature type="transmembrane region" description="Helical" evidence="2">
    <location>
        <begin position="124"/>
        <end position="143"/>
    </location>
</feature>
<dbReference type="Proteomes" id="UP001240236">
    <property type="component" value="Unassembled WGS sequence"/>
</dbReference>